<name>A0A644F7V8_GIAIC</name>
<evidence type="ECO:0000313" key="1">
    <source>
        <dbReference type="EMBL" id="KAE8304724.1"/>
    </source>
</evidence>
<gene>
    <name evidence="1" type="ORF">GL50803_0060130</name>
</gene>
<accession>A0A644F7V8</accession>
<keyword evidence="2" id="KW-1185">Reference proteome</keyword>
<organism evidence="1 2">
    <name type="scientific">Giardia intestinalis (strain ATCC 50803 / WB clone C6)</name>
    <name type="common">Giardia lamblia</name>
    <dbReference type="NCBI Taxonomy" id="184922"/>
    <lineage>
        <taxon>Eukaryota</taxon>
        <taxon>Metamonada</taxon>
        <taxon>Diplomonadida</taxon>
        <taxon>Hexamitidae</taxon>
        <taxon>Giardiinae</taxon>
        <taxon>Giardia</taxon>
    </lineage>
</organism>
<protein>
    <submittedName>
        <fullName evidence="1">Uncharacterized protein</fullName>
    </submittedName>
</protein>
<dbReference type="Proteomes" id="UP000001548">
    <property type="component" value="Unassembled WGS sequence"/>
</dbReference>
<comment type="caution">
    <text evidence="1">The sequence shown here is derived from an EMBL/GenBank/DDBJ whole genome shotgun (WGS) entry which is preliminary data.</text>
</comment>
<dbReference type="EMBL" id="AACB03000001">
    <property type="protein sequence ID" value="KAE8304724.1"/>
    <property type="molecule type" value="Genomic_DNA"/>
</dbReference>
<sequence length="170" mass="18384">MLASSLRSLMANYHATGGVVQDAELLALSDGLLEDARRGPASCAFAASLATRTAGEGPERLERIVLLSDLQLGVEQRVRPQLAYNEAAAVSCVRAFTRRHHIRSSPCGALCHRGRRHCAGRLDRSPGHRRSSVSERLCVWYSAAVHAAGLWQGLRRAFQRLPSAAGESEG</sequence>
<reference evidence="1 2" key="1">
    <citation type="journal article" date="2007" name="Science">
        <title>Genomic minimalism in the early diverging intestinal parasite Giardia lamblia.</title>
        <authorList>
            <person name="Morrison H.G."/>
            <person name="McArthur A.G."/>
            <person name="Gillin F.D."/>
            <person name="Aley S.B."/>
            <person name="Adam R.D."/>
            <person name="Olsen G.J."/>
            <person name="Best A.A."/>
            <person name="Cande W.Z."/>
            <person name="Chen F."/>
            <person name="Cipriano M.J."/>
            <person name="Davids B.J."/>
            <person name="Dawson S.C."/>
            <person name="Elmendorf H.G."/>
            <person name="Hehl A.B."/>
            <person name="Holder M.E."/>
            <person name="Huse S.M."/>
            <person name="Kim U.U."/>
            <person name="Lasek-Nesselquist E."/>
            <person name="Manning G."/>
            <person name="Nigam A."/>
            <person name="Nixon J.E."/>
            <person name="Palm D."/>
            <person name="Passamaneck N.E."/>
            <person name="Prabhu A."/>
            <person name="Reich C.I."/>
            <person name="Reiner D.S."/>
            <person name="Samuelson J."/>
            <person name="Svard S.G."/>
            <person name="Sogin M.L."/>
        </authorList>
    </citation>
    <scope>NUCLEOTIDE SEQUENCE [LARGE SCALE GENOMIC DNA]</scope>
    <source>
        <strain evidence="1 2">WB C6</strain>
    </source>
</reference>
<proteinExistence type="predicted"/>
<evidence type="ECO:0000313" key="2">
    <source>
        <dbReference type="Proteomes" id="UP000001548"/>
    </source>
</evidence>
<dbReference type="InParanoid" id="A0A644F7V8"/>
<dbReference type="AlphaFoldDB" id="A0A644F7V8"/>